<evidence type="ECO:0000256" key="6">
    <source>
        <dbReference type="SAM" id="SignalP"/>
    </source>
</evidence>
<dbReference type="CDD" id="cd07185">
    <property type="entry name" value="OmpA_C-like"/>
    <property type="match status" value="1"/>
</dbReference>
<gene>
    <name evidence="8" type="ORF">A2T55_02085</name>
</gene>
<dbReference type="EMBL" id="CP014869">
    <property type="protein sequence ID" value="AMT92734.1"/>
    <property type="molecule type" value="Genomic_DNA"/>
</dbReference>
<name>A0A144M6R9_BRELN</name>
<dbReference type="AlphaFoldDB" id="A0A144M6R9"/>
<protein>
    <recommendedName>
        <fullName evidence="7">OmpA-like domain-containing protein</fullName>
    </recommendedName>
</protein>
<reference evidence="9" key="1">
    <citation type="submission" date="2016-03" db="EMBL/GenBank/DDBJ databases">
        <authorList>
            <person name="Ploux O."/>
        </authorList>
    </citation>
    <scope>NUCLEOTIDE SEQUENCE [LARGE SCALE GENOMIC DNA]</scope>
    <source>
        <strain evidence="9">BS258</strain>
    </source>
</reference>
<evidence type="ECO:0000256" key="1">
    <source>
        <dbReference type="ARBA" id="ARBA00004442"/>
    </source>
</evidence>
<dbReference type="PANTHER" id="PTHR30329:SF21">
    <property type="entry name" value="LIPOPROTEIN YIAD-RELATED"/>
    <property type="match status" value="1"/>
</dbReference>
<dbReference type="InterPro" id="IPR050330">
    <property type="entry name" value="Bact_OuterMem_StrucFunc"/>
</dbReference>
<feature type="chain" id="PRO_5038467713" description="OmpA-like domain-containing protein" evidence="6">
    <location>
        <begin position="29"/>
        <end position="204"/>
    </location>
</feature>
<proteinExistence type="predicted"/>
<dbReference type="PROSITE" id="PS51123">
    <property type="entry name" value="OMPA_2"/>
    <property type="match status" value="1"/>
</dbReference>
<evidence type="ECO:0000256" key="2">
    <source>
        <dbReference type="ARBA" id="ARBA00023136"/>
    </source>
</evidence>
<dbReference type="GO" id="GO:0009279">
    <property type="term" value="C:cell outer membrane"/>
    <property type="evidence" value="ECO:0007669"/>
    <property type="project" value="UniProtKB-SubCell"/>
</dbReference>
<organism evidence="8 9">
    <name type="scientific">Brevibacterium linens</name>
    <dbReference type="NCBI Taxonomy" id="1703"/>
    <lineage>
        <taxon>Bacteria</taxon>
        <taxon>Bacillati</taxon>
        <taxon>Actinomycetota</taxon>
        <taxon>Actinomycetes</taxon>
        <taxon>Micrococcales</taxon>
        <taxon>Brevibacteriaceae</taxon>
        <taxon>Brevibacterium</taxon>
    </lineage>
</organism>
<evidence type="ECO:0000256" key="5">
    <source>
        <dbReference type="SAM" id="MobiDB-lite"/>
    </source>
</evidence>
<evidence type="ECO:0000313" key="9">
    <source>
        <dbReference type="Proteomes" id="UP000075950"/>
    </source>
</evidence>
<evidence type="ECO:0000256" key="3">
    <source>
        <dbReference type="ARBA" id="ARBA00023237"/>
    </source>
</evidence>
<comment type="subcellular location">
    <subcellularLocation>
        <location evidence="1">Cell outer membrane</location>
    </subcellularLocation>
</comment>
<dbReference type="InterPro" id="IPR036737">
    <property type="entry name" value="OmpA-like_sf"/>
</dbReference>
<dbReference type="Gene3D" id="3.30.1330.60">
    <property type="entry name" value="OmpA-like domain"/>
    <property type="match status" value="1"/>
</dbReference>
<dbReference type="InterPro" id="IPR006665">
    <property type="entry name" value="OmpA-like"/>
</dbReference>
<feature type="domain" description="OmpA-like" evidence="7">
    <location>
        <begin position="85"/>
        <end position="204"/>
    </location>
</feature>
<dbReference type="Proteomes" id="UP000075950">
    <property type="component" value="Chromosome"/>
</dbReference>
<keyword evidence="2 4" id="KW-0472">Membrane</keyword>
<accession>A0A144M6R9</accession>
<keyword evidence="3" id="KW-0998">Cell outer membrane</keyword>
<evidence type="ECO:0000313" key="8">
    <source>
        <dbReference type="EMBL" id="AMT92734.1"/>
    </source>
</evidence>
<dbReference type="SUPFAM" id="SSF103088">
    <property type="entry name" value="OmpA-like"/>
    <property type="match status" value="1"/>
</dbReference>
<evidence type="ECO:0000259" key="7">
    <source>
        <dbReference type="PROSITE" id="PS51123"/>
    </source>
</evidence>
<dbReference type="PANTHER" id="PTHR30329">
    <property type="entry name" value="STATOR ELEMENT OF FLAGELLAR MOTOR COMPLEX"/>
    <property type="match status" value="1"/>
</dbReference>
<sequence>MRRGNTRKCTAVLVGVGLLIGSGAGVTAGADAGIAAESDPTSPADLPEPTQEQLDYSVQRWEPNNVQEWNTSESVVPLVTNKKDGDDAVITLASDILFDFSSAEISDKAEKAIAKTVENVPDGTNVTVSGYTDSIGDDAANKKLSKKRAQAVADVIADSRSGLDLTVKGLGEADPVAKNTTKKGEDNPQGRAKNRRVEISYDDS</sequence>
<dbReference type="PRINTS" id="PR01021">
    <property type="entry name" value="OMPADOMAIN"/>
</dbReference>
<feature type="region of interest" description="Disordered" evidence="5">
    <location>
        <begin position="167"/>
        <end position="204"/>
    </location>
</feature>
<dbReference type="Pfam" id="PF00691">
    <property type="entry name" value="OmpA"/>
    <property type="match status" value="1"/>
</dbReference>
<keyword evidence="6" id="KW-0732">Signal</keyword>
<feature type="compositionally biased region" description="Basic and acidic residues" evidence="5">
    <location>
        <begin position="195"/>
        <end position="204"/>
    </location>
</feature>
<dbReference type="KEGG" id="bly:A2T55_02085"/>
<dbReference type="InterPro" id="IPR006664">
    <property type="entry name" value="OMP_bac"/>
</dbReference>
<feature type="signal peptide" evidence="6">
    <location>
        <begin position="1"/>
        <end position="28"/>
    </location>
</feature>
<evidence type="ECO:0000256" key="4">
    <source>
        <dbReference type="PROSITE-ProRule" id="PRU00473"/>
    </source>
</evidence>